<dbReference type="InterPro" id="IPR036034">
    <property type="entry name" value="PDZ_sf"/>
</dbReference>
<dbReference type="NCBIfam" id="TIGR00225">
    <property type="entry name" value="prc"/>
    <property type="match status" value="1"/>
</dbReference>
<dbReference type="InterPro" id="IPR055210">
    <property type="entry name" value="CtpA/B_N"/>
</dbReference>
<dbReference type="Gene3D" id="3.90.226.10">
    <property type="entry name" value="2-enoyl-CoA Hydratase, Chain A, domain 1"/>
    <property type="match status" value="1"/>
</dbReference>
<dbReference type="SMART" id="SM00228">
    <property type="entry name" value="PDZ"/>
    <property type="match status" value="1"/>
</dbReference>
<dbReference type="Gene3D" id="3.30.750.44">
    <property type="match status" value="1"/>
</dbReference>
<comment type="similarity">
    <text evidence="1 5">Belongs to the peptidase S41A family.</text>
</comment>
<dbReference type="SMART" id="SM00245">
    <property type="entry name" value="TSPc"/>
    <property type="match status" value="1"/>
</dbReference>
<dbReference type="GO" id="GO:0008236">
    <property type="term" value="F:serine-type peptidase activity"/>
    <property type="evidence" value="ECO:0007669"/>
    <property type="project" value="UniProtKB-KW"/>
</dbReference>
<dbReference type="SUPFAM" id="SSF50156">
    <property type="entry name" value="PDZ domain-like"/>
    <property type="match status" value="1"/>
</dbReference>
<dbReference type="AlphaFoldDB" id="A0A327MEN0"/>
<dbReference type="InterPro" id="IPR029045">
    <property type="entry name" value="ClpP/crotonase-like_dom_sf"/>
</dbReference>
<evidence type="ECO:0000259" key="7">
    <source>
        <dbReference type="PROSITE" id="PS50106"/>
    </source>
</evidence>
<evidence type="ECO:0000313" key="8">
    <source>
        <dbReference type="EMBL" id="RAI60995.1"/>
    </source>
</evidence>
<dbReference type="FunFam" id="2.30.42.10:FF:000063">
    <property type="entry name" value="Peptidase, S41 family"/>
    <property type="match status" value="1"/>
</dbReference>
<dbReference type="EMBL" id="QLIX01000001">
    <property type="protein sequence ID" value="RAI60995.1"/>
    <property type="molecule type" value="Genomic_DNA"/>
</dbReference>
<dbReference type="RefSeq" id="WP_111468109.1">
    <property type="nucleotide sequence ID" value="NZ_QLIX01000001.1"/>
</dbReference>
<dbReference type="GO" id="GO:0006508">
    <property type="term" value="P:proteolysis"/>
    <property type="evidence" value="ECO:0007669"/>
    <property type="project" value="UniProtKB-KW"/>
</dbReference>
<dbReference type="SUPFAM" id="SSF52096">
    <property type="entry name" value="ClpP/crotonase"/>
    <property type="match status" value="1"/>
</dbReference>
<dbReference type="CDD" id="cd06782">
    <property type="entry name" value="cpPDZ_CPP-like"/>
    <property type="match status" value="1"/>
</dbReference>
<keyword evidence="4 5" id="KW-0720">Serine protease</keyword>
<dbReference type="OrthoDB" id="9812068at2"/>
<dbReference type="PANTHER" id="PTHR32060">
    <property type="entry name" value="TAIL-SPECIFIC PROTEASE"/>
    <property type="match status" value="1"/>
</dbReference>
<evidence type="ECO:0000256" key="4">
    <source>
        <dbReference type="ARBA" id="ARBA00022825"/>
    </source>
</evidence>
<evidence type="ECO:0000313" key="9">
    <source>
        <dbReference type="Proteomes" id="UP000249065"/>
    </source>
</evidence>
<dbReference type="GO" id="GO:0030288">
    <property type="term" value="C:outer membrane-bounded periplasmic space"/>
    <property type="evidence" value="ECO:0007669"/>
    <property type="project" value="TreeGrafter"/>
</dbReference>
<dbReference type="CDD" id="cd07560">
    <property type="entry name" value="Peptidase_S41_CPP"/>
    <property type="match status" value="1"/>
</dbReference>
<comment type="caution">
    <text evidence="8">The sequence shown here is derived from an EMBL/GenBank/DDBJ whole genome shotgun (WGS) entry which is preliminary data.</text>
</comment>
<dbReference type="GO" id="GO:0007165">
    <property type="term" value="P:signal transduction"/>
    <property type="evidence" value="ECO:0007669"/>
    <property type="project" value="TreeGrafter"/>
</dbReference>
<reference evidence="9" key="1">
    <citation type="submission" date="2018-06" db="EMBL/GenBank/DDBJ databases">
        <authorList>
            <person name="Khan S.A."/>
        </authorList>
    </citation>
    <scope>NUCLEOTIDE SEQUENCE [LARGE SCALE GENOMIC DNA]</scope>
    <source>
        <strain evidence="9">DB-1506</strain>
    </source>
</reference>
<keyword evidence="6" id="KW-0732">Signal</keyword>
<dbReference type="PANTHER" id="PTHR32060:SF30">
    <property type="entry name" value="CARBOXY-TERMINAL PROCESSING PROTEASE CTPA"/>
    <property type="match status" value="1"/>
</dbReference>
<evidence type="ECO:0000256" key="3">
    <source>
        <dbReference type="ARBA" id="ARBA00022801"/>
    </source>
</evidence>
<organism evidence="8 9">
    <name type="scientific">Roseicella frigidaeris</name>
    <dbReference type="NCBI Taxonomy" id="2230885"/>
    <lineage>
        <taxon>Bacteria</taxon>
        <taxon>Pseudomonadati</taxon>
        <taxon>Pseudomonadota</taxon>
        <taxon>Alphaproteobacteria</taxon>
        <taxon>Acetobacterales</taxon>
        <taxon>Roseomonadaceae</taxon>
        <taxon>Roseicella</taxon>
    </lineage>
</organism>
<dbReference type="InterPro" id="IPR005151">
    <property type="entry name" value="Tail-specific_protease"/>
</dbReference>
<dbReference type="PROSITE" id="PS50106">
    <property type="entry name" value="PDZ"/>
    <property type="match status" value="1"/>
</dbReference>
<feature type="chain" id="PRO_5016307857" evidence="6">
    <location>
        <begin position="30"/>
        <end position="458"/>
    </location>
</feature>
<dbReference type="Proteomes" id="UP000249065">
    <property type="component" value="Unassembled WGS sequence"/>
</dbReference>
<protein>
    <submittedName>
        <fullName evidence="8">Peptidase S41</fullName>
    </submittedName>
</protein>
<gene>
    <name evidence="8" type="ORF">DOO78_02390</name>
</gene>
<dbReference type="InterPro" id="IPR001478">
    <property type="entry name" value="PDZ"/>
</dbReference>
<evidence type="ECO:0000256" key="6">
    <source>
        <dbReference type="SAM" id="SignalP"/>
    </source>
</evidence>
<sequence>MKRRVRTVAAVAGAFAAGVVVGPMVAAMAQDGGRADTYRLLNLFGDVFERVRAEYVEPINDREAVENAINGMLTGLDPHSSYLNQRSYRDMQVQTRGEFGGLGIEVTQENGYIKVISPIDETPAFRAGVKSGDLITHLNGNSVQGLTLQEAVEQMRGERGTPIKITIRREGNDRPIELSLTREVIRPQVVRSRLEGNDVAYIRLTSFNEQTDVNLRRALQTLRQQAPNGLKGLVLDLRNNPGGLLDQAVQVSDEFLDKGEIVSTRARRPEDAQRWNAKPGDIAQDLPVVVLINSGSASASEIVAGALQDHRRAVVLGVKSFGKGSVQTVMPIPGNGAIRLTTARYYTPSGRSIQATGIEPDIEVLAQREQATAGIPREREADLRKALRNEGGVQQPAGAAIPKLELPAGVVEKVTRLPPEGAPAFDPTKPETDFQLQQATQLLRNLAAAQQTSRRAAR</sequence>
<feature type="domain" description="PDZ" evidence="7">
    <location>
        <begin position="88"/>
        <end position="156"/>
    </location>
</feature>
<dbReference type="GO" id="GO:0004175">
    <property type="term" value="F:endopeptidase activity"/>
    <property type="evidence" value="ECO:0007669"/>
    <property type="project" value="TreeGrafter"/>
</dbReference>
<dbReference type="Pfam" id="PF22694">
    <property type="entry name" value="CtpB_N-like"/>
    <property type="match status" value="1"/>
</dbReference>
<dbReference type="Pfam" id="PF13180">
    <property type="entry name" value="PDZ_2"/>
    <property type="match status" value="1"/>
</dbReference>
<dbReference type="Gene3D" id="2.30.42.10">
    <property type="match status" value="1"/>
</dbReference>
<feature type="signal peptide" evidence="6">
    <location>
        <begin position="1"/>
        <end position="29"/>
    </location>
</feature>
<evidence type="ECO:0000256" key="1">
    <source>
        <dbReference type="ARBA" id="ARBA00009179"/>
    </source>
</evidence>
<name>A0A327MEN0_9PROT</name>
<evidence type="ECO:0000256" key="5">
    <source>
        <dbReference type="RuleBase" id="RU004404"/>
    </source>
</evidence>
<keyword evidence="9" id="KW-1185">Reference proteome</keyword>
<keyword evidence="2 5" id="KW-0645">Protease</keyword>
<evidence type="ECO:0000256" key="2">
    <source>
        <dbReference type="ARBA" id="ARBA00022670"/>
    </source>
</evidence>
<dbReference type="InterPro" id="IPR004447">
    <property type="entry name" value="Peptidase_S41A"/>
</dbReference>
<keyword evidence="3 5" id="KW-0378">Hydrolase</keyword>
<proteinExistence type="inferred from homology"/>
<accession>A0A327MEN0</accession>
<dbReference type="FunFam" id="3.90.226.10:FF:000029">
    <property type="entry name" value="Peptidase, S41 family"/>
    <property type="match status" value="1"/>
</dbReference>
<dbReference type="Pfam" id="PF03572">
    <property type="entry name" value="Peptidase_S41"/>
    <property type="match status" value="1"/>
</dbReference>